<organism evidence="14 15">
    <name type="scientific">Penicillium steckii</name>
    <dbReference type="NCBI Taxonomy" id="303698"/>
    <lineage>
        <taxon>Eukaryota</taxon>
        <taxon>Fungi</taxon>
        <taxon>Dikarya</taxon>
        <taxon>Ascomycota</taxon>
        <taxon>Pezizomycotina</taxon>
        <taxon>Eurotiomycetes</taxon>
        <taxon>Eurotiomycetidae</taxon>
        <taxon>Eurotiales</taxon>
        <taxon>Aspergillaceae</taxon>
        <taxon>Penicillium</taxon>
    </lineage>
</organism>
<dbReference type="Gene3D" id="1.10.441.10">
    <property type="entry name" value="Phosphomannose Isomerase, domain 2"/>
    <property type="match status" value="1"/>
</dbReference>
<sequence length="405" mass="44715">MAASVLQLKCECKNDPWGKKGSESLAGRLWSQIPGAGPLDDSKSYSEMWMGTYPSVPSRLLSNDELLSDHLKRNPDLLGKESIQRYSTNLPFLPKVLSFAKALPLQMHPDKKLAEQLHAKDPIKFGDANHKPEIAVALTRFELFVGFKPTSDLTEIFKLKPLQSILPKSDKIDASFLRQACRTLLTLSPEEVADTISQIMKLPQSDFGKHAYMPALLDRLSKQYSQTDNGCLVAVLCMNFMTLEPGEAVCVPADSIHAWLSGDILECMARSDNVLNTGFCPRAERDSIDLFTQALTFQPQSSEAAILPAHPSLLGLNKKTVKYAPPFSEFNVLGVSLSGSEKETHAELQSPSILVVTQGSGKMKVFGENNSYDLKEGSVFFVGQKAKLQFSTEQELSFYRAYATS</sequence>
<keyword evidence="8 12" id="KW-0862">Zinc</keyword>
<feature type="binding site" evidence="12">
    <location>
        <position position="106"/>
    </location>
    <ligand>
        <name>Zn(2+)</name>
        <dbReference type="ChEBI" id="CHEBI:29105"/>
    </ligand>
</feature>
<dbReference type="PANTHER" id="PTHR10309:SF4">
    <property type="entry name" value="MANNOSE-6-PHOSPHATE ISOMERASE"/>
    <property type="match status" value="1"/>
</dbReference>
<evidence type="ECO:0000256" key="6">
    <source>
        <dbReference type="ARBA" id="ARBA00018236"/>
    </source>
</evidence>
<dbReference type="InterPro" id="IPR001250">
    <property type="entry name" value="Man6P_Isoase-1"/>
</dbReference>
<dbReference type="InterPro" id="IPR011051">
    <property type="entry name" value="RmlC_Cupin_sf"/>
</dbReference>
<gene>
    <name evidence="14" type="ORF">PENSTE_c006G00911</name>
</gene>
<dbReference type="PANTHER" id="PTHR10309">
    <property type="entry name" value="MANNOSE-6-PHOSPHATE ISOMERASE"/>
    <property type="match status" value="1"/>
</dbReference>
<dbReference type="GO" id="GO:0008270">
    <property type="term" value="F:zinc ion binding"/>
    <property type="evidence" value="ECO:0007669"/>
    <property type="project" value="InterPro"/>
</dbReference>
<dbReference type="NCBIfam" id="TIGR00218">
    <property type="entry name" value="manA"/>
    <property type="match status" value="1"/>
</dbReference>
<evidence type="ECO:0000256" key="9">
    <source>
        <dbReference type="ARBA" id="ARBA00023235"/>
    </source>
</evidence>
<dbReference type="InterPro" id="IPR046457">
    <property type="entry name" value="PMI_typeI_cat"/>
</dbReference>
<dbReference type="OrthoDB" id="6605218at2759"/>
<dbReference type="GO" id="GO:0005975">
    <property type="term" value="P:carbohydrate metabolic process"/>
    <property type="evidence" value="ECO:0007669"/>
    <property type="project" value="InterPro"/>
</dbReference>
<evidence type="ECO:0000256" key="4">
    <source>
        <dbReference type="ARBA" id="ARBA00010772"/>
    </source>
</evidence>
<dbReference type="CDD" id="cd07011">
    <property type="entry name" value="cupin_PMI_type_I_N"/>
    <property type="match status" value="1"/>
</dbReference>
<reference evidence="15" key="1">
    <citation type="journal article" date="2017" name="Nat. Microbiol.">
        <title>Global analysis of biosynthetic gene clusters reveals vast potential of secondary metabolite production in Penicillium species.</title>
        <authorList>
            <person name="Nielsen J.C."/>
            <person name="Grijseels S."/>
            <person name="Prigent S."/>
            <person name="Ji B."/>
            <person name="Dainat J."/>
            <person name="Nielsen K.F."/>
            <person name="Frisvad J.C."/>
            <person name="Workman M."/>
            <person name="Nielsen J."/>
        </authorList>
    </citation>
    <scope>NUCLEOTIDE SEQUENCE [LARGE SCALE GENOMIC DNA]</scope>
    <source>
        <strain evidence="15">IBT 24891</strain>
    </source>
</reference>
<dbReference type="PIRSF" id="PIRSF001480">
    <property type="entry name" value="Mannose-6-phosphate_isomerase"/>
    <property type="match status" value="1"/>
</dbReference>
<dbReference type="EC" id="5.3.1.8" evidence="5"/>
<dbReference type="STRING" id="303698.A0A1V6TFS1"/>
<name>A0A1V6TFS1_9EURO</name>
<proteinExistence type="inferred from homology"/>
<dbReference type="EMBL" id="MLKD01000006">
    <property type="protein sequence ID" value="OQE25195.1"/>
    <property type="molecule type" value="Genomic_DNA"/>
</dbReference>
<dbReference type="GO" id="GO:0005829">
    <property type="term" value="C:cytosol"/>
    <property type="evidence" value="ECO:0007669"/>
    <property type="project" value="TreeGrafter"/>
</dbReference>
<evidence type="ECO:0000313" key="15">
    <source>
        <dbReference type="Proteomes" id="UP000191285"/>
    </source>
</evidence>
<keyword evidence="7 12" id="KW-0479">Metal-binding</keyword>
<evidence type="ECO:0000256" key="3">
    <source>
        <dbReference type="ARBA" id="ARBA00004666"/>
    </source>
</evidence>
<evidence type="ECO:0000256" key="5">
    <source>
        <dbReference type="ARBA" id="ARBA00011956"/>
    </source>
</evidence>
<feature type="binding site" evidence="12">
    <location>
        <position position="133"/>
    </location>
    <ligand>
        <name>Zn(2+)</name>
        <dbReference type="ChEBI" id="CHEBI:29105"/>
    </ligand>
</feature>
<dbReference type="PRINTS" id="PR00714">
    <property type="entry name" value="MAN6PISMRASE"/>
</dbReference>
<evidence type="ECO:0000256" key="2">
    <source>
        <dbReference type="ARBA" id="ARBA00002564"/>
    </source>
</evidence>
<comment type="pathway">
    <text evidence="3">Nucleotide-sugar biosynthesis; GDP-alpha-D-mannose biosynthesis; alpha-D-mannose 1-phosphate from D-fructose 6-phosphate: step 1/2.</text>
</comment>
<dbReference type="Pfam" id="PF20511">
    <property type="entry name" value="PMI_typeI_cat"/>
    <property type="match status" value="1"/>
</dbReference>
<accession>A0A1V6TFS1</accession>
<evidence type="ECO:0000256" key="10">
    <source>
        <dbReference type="ARBA" id="ARBA00029741"/>
    </source>
</evidence>
<dbReference type="Gene3D" id="2.60.120.10">
    <property type="entry name" value="Jelly Rolls"/>
    <property type="match status" value="2"/>
</dbReference>
<keyword evidence="9" id="KW-0413">Isomerase</keyword>
<comment type="function">
    <text evidence="2">Involved in the synthesis of the GDP-mannose and dolichol-phosphate-mannose required for a number of critical mannosyl transfer reactions.</text>
</comment>
<dbReference type="UniPathway" id="UPA00126">
    <property type="reaction ID" value="UER00423"/>
</dbReference>
<keyword evidence="15" id="KW-1185">Reference proteome</keyword>
<dbReference type="Proteomes" id="UP000191285">
    <property type="component" value="Unassembled WGS sequence"/>
</dbReference>
<comment type="caution">
    <text evidence="14">The sequence shown here is derived from an EMBL/GenBank/DDBJ whole genome shotgun (WGS) entry which is preliminary data.</text>
</comment>
<dbReference type="GO" id="GO:0009298">
    <property type="term" value="P:GDP-mannose biosynthetic process"/>
    <property type="evidence" value="ECO:0007669"/>
    <property type="project" value="UniProtKB-UniPathway"/>
</dbReference>
<evidence type="ECO:0000256" key="11">
    <source>
        <dbReference type="ARBA" id="ARBA00030762"/>
    </source>
</evidence>
<evidence type="ECO:0000256" key="8">
    <source>
        <dbReference type="ARBA" id="ARBA00022833"/>
    </source>
</evidence>
<evidence type="ECO:0000256" key="1">
    <source>
        <dbReference type="ARBA" id="ARBA00000757"/>
    </source>
</evidence>
<dbReference type="GO" id="GO:0004476">
    <property type="term" value="F:mannose-6-phosphate isomerase activity"/>
    <property type="evidence" value="ECO:0007669"/>
    <property type="project" value="UniProtKB-EC"/>
</dbReference>
<dbReference type="SUPFAM" id="SSF51182">
    <property type="entry name" value="RmlC-like cupins"/>
    <property type="match status" value="1"/>
</dbReference>
<dbReference type="AlphaFoldDB" id="A0A1V6TFS1"/>
<evidence type="ECO:0000256" key="12">
    <source>
        <dbReference type="PIRSR" id="PIRSR001480-2"/>
    </source>
</evidence>
<dbReference type="InterPro" id="IPR014710">
    <property type="entry name" value="RmlC-like_jellyroll"/>
</dbReference>
<evidence type="ECO:0000313" key="14">
    <source>
        <dbReference type="EMBL" id="OQE25195.1"/>
    </source>
</evidence>
<comment type="catalytic activity">
    <reaction evidence="1">
        <text>D-mannose 6-phosphate = D-fructose 6-phosphate</text>
        <dbReference type="Rhea" id="RHEA:12356"/>
        <dbReference type="ChEBI" id="CHEBI:58735"/>
        <dbReference type="ChEBI" id="CHEBI:61527"/>
        <dbReference type="EC" id="5.3.1.8"/>
    </reaction>
</comment>
<dbReference type="FunFam" id="2.60.120.10:FF:000044">
    <property type="entry name" value="Mannose-6-phosphate isomerase"/>
    <property type="match status" value="1"/>
</dbReference>
<feature type="binding site" evidence="12">
    <location>
        <position position="257"/>
    </location>
    <ligand>
        <name>Zn(2+)</name>
        <dbReference type="ChEBI" id="CHEBI:29105"/>
    </ligand>
</feature>
<evidence type="ECO:0000256" key="7">
    <source>
        <dbReference type="ARBA" id="ARBA00022723"/>
    </source>
</evidence>
<feature type="binding site" evidence="12">
    <location>
        <position position="108"/>
    </location>
    <ligand>
        <name>Zn(2+)</name>
        <dbReference type="ChEBI" id="CHEBI:29105"/>
    </ligand>
</feature>
<protein>
    <recommendedName>
        <fullName evidence="6">Mannose-6-phosphate isomerase</fullName>
        <ecNumber evidence="5">5.3.1.8</ecNumber>
    </recommendedName>
    <alternativeName>
        <fullName evidence="10">Phosphohexomutase</fullName>
    </alternativeName>
    <alternativeName>
        <fullName evidence="11">Phosphomannose isomerase</fullName>
    </alternativeName>
</protein>
<comment type="similarity">
    <text evidence="4">Belongs to the mannose-6-phosphate isomerase type 1 family.</text>
</comment>
<feature type="domain" description="Phosphomannose isomerase type I catalytic" evidence="13">
    <location>
        <begin position="6"/>
        <end position="149"/>
    </location>
</feature>
<dbReference type="InterPro" id="IPR016305">
    <property type="entry name" value="Mannose-6-P_Isomerase"/>
</dbReference>
<evidence type="ECO:0000259" key="13">
    <source>
        <dbReference type="Pfam" id="PF20511"/>
    </source>
</evidence>
<comment type="cofactor">
    <cofactor evidence="12">
        <name>Zn(2+)</name>
        <dbReference type="ChEBI" id="CHEBI:29105"/>
    </cofactor>
    <text evidence="12">Binds 1 zinc ion per subunit.</text>
</comment>